<dbReference type="AlphaFoldDB" id="A0A1L3MKQ4"/>
<dbReference type="Proteomes" id="UP000182938">
    <property type="component" value="Chromosome"/>
</dbReference>
<evidence type="ECO:0000313" key="4">
    <source>
        <dbReference type="Proteomes" id="UP000182938"/>
    </source>
</evidence>
<keyword evidence="2" id="KW-0472">Membrane</keyword>
<keyword evidence="2" id="KW-0812">Transmembrane</keyword>
<feature type="compositionally biased region" description="Polar residues" evidence="1">
    <location>
        <begin position="52"/>
        <end position="74"/>
    </location>
</feature>
<evidence type="ECO:0000256" key="1">
    <source>
        <dbReference type="SAM" id="MobiDB-lite"/>
    </source>
</evidence>
<feature type="transmembrane region" description="Helical" evidence="2">
    <location>
        <begin position="21"/>
        <end position="42"/>
    </location>
</feature>
<proteinExistence type="predicted"/>
<keyword evidence="4" id="KW-1185">Reference proteome</keyword>
<protein>
    <submittedName>
        <fullName evidence="3">Uncharacterized protein</fullName>
    </submittedName>
</protein>
<name>A0A1L3MKQ4_9MICO</name>
<keyword evidence="2" id="KW-1133">Transmembrane helix</keyword>
<evidence type="ECO:0000256" key="2">
    <source>
        <dbReference type="SAM" id="Phobius"/>
    </source>
</evidence>
<sequence length="145" mass="15578">MWAMAPDHSARTQVGRTPQPLGVLVLGLATVVVAGILAMHGFSVGHHMPGEASTQQVDSSTSHQTHQDPASSGAHSCPSPGCDEHGSMAAMCLFMLLWLVTLVPRRGGFSWRWEPPWVTWLAAQSPPPPGHLSRVSLIRLCISRT</sequence>
<dbReference type="EMBL" id="CP013290">
    <property type="protein sequence ID" value="APH02784.1"/>
    <property type="molecule type" value="Genomic_DNA"/>
</dbReference>
<dbReference type="Pfam" id="PF19650">
    <property type="entry name" value="DUF6153"/>
    <property type="match status" value="1"/>
</dbReference>
<evidence type="ECO:0000313" key="3">
    <source>
        <dbReference type="EMBL" id="APH02784.1"/>
    </source>
</evidence>
<gene>
    <name evidence="3" type="ORF">ASJ30_15575</name>
</gene>
<organism evidence="3 4">
    <name type="scientific">Janibacter indicus</name>
    <dbReference type="NCBI Taxonomy" id="857417"/>
    <lineage>
        <taxon>Bacteria</taxon>
        <taxon>Bacillati</taxon>
        <taxon>Actinomycetota</taxon>
        <taxon>Actinomycetes</taxon>
        <taxon>Micrococcales</taxon>
        <taxon>Intrasporangiaceae</taxon>
        <taxon>Janibacter</taxon>
    </lineage>
</organism>
<dbReference type="KEGG" id="jte:ASJ30_15575"/>
<reference evidence="3 4" key="1">
    <citation type="submission" date="2015-11" db="EMBL/GenBank/DDBJ databases">
        <authorList>
            <person name="Zhang Y."/>
            <person name="Guo Z."/>
        </authorList>
    </citation>
    <scope>NUCLEOTIDE SEQUENCE [LARGE SCALE GENOMIC DNA]</scope>
    <source>
        <strain evidence="3 4">YFY001</strain>
    </source>
</reference>
<feature type="region of interest" description="Disordered" evidence="1">
    <location>
        <begin position="48"/>
        <end position="79"/>
    </location>
</feature>
<accession>A0A1L3MKQ4</accession>
<dbReference type="InterPro" id="IPR046151">
    <property type="entry name" value="DUF6153"/>
</dbReference>
<feature type="transmembrane region" description="Helical" evidence="2">
    <location>
        <begin position="85"/>
        <end position="103"/>
    </location>
</feature>